<dbReference type="Proteomes" id="UP000041254">
    <property type="component" value="Unassembled WGS sequence"/>
</dbReference>
<keyword evidence="4" id="KW-1133">Transmembrane helix</keyword>
<proteinExistence type="predicted"/>
<feature type="domain" description="RING-CH-type" evidence="5">
    <location>
        <begin position="1"/>
        <end position="55"/>
    </location>
</feature>
<keyword evidence="1" id="KW-0479">Metal-binding</keyword>
<evidence type="ECO:0000256" key="3">
    <source>
        <dbReference type="ARBA" id="ARBA00022833"/>
    </source>
</evidence>
<evidence type="ECO:0000259" key="5">
    <source>
        <dbReference type="PROSITE" id="PS51292"/>
    </source>
</evidence>
<evidence type="ECO:0000256" key="2">
    <source>
        <dbReference type="ARBA" id="ARBA00022771"/>
    </source>
</evidence>
<evidence type="ECO:0000256" key="4">
    <source>
        <dbReference type="SAM" id="Phobius"/>
    </source>
</evidence>
<evidence type="ECO:0000313" key="6">
    <source>
        <dbReference type="EMBL" id="CEM20636.1"/>
    </source>
</evidence>
<feature type="transmembrane region" description="Helical" evidence="4">
    <location>
        <begin position="170"/>
        <end position="189"/>
    </location>
</feature>
<name>A0A0G4FZ21_VITBC</name>
<dbReference type="AlphaFoldDB" id="A0A0G4FZ21"/>
<protein>
    <recommendedName>
        <fullName evidence="5">RING-CH-type domain-containing protein</fullName>
    </recommendedName>
</protein>
<dbReference type="EMBL" id="CDMY01000531">
    <property type="protein sequence ID" value="CEM20636.1"/>
    <property type="molecule type" value="Genomic_DNA"/>
</dbReference>
<dbReference type="InParanoid" id="A0A0G4FZ21"/>
<sequence>MEGASCFICLGGPDEGKLEKPCRCRTSHRSCLDTWRKQSKDPTRCEICQSVYLTVASLTVALPSVSEVLRFMVFRLAYPIICVLLLLYIPVPEQPVATELSCIDAVKICNDLMHHPNPAVHSPWAKICLPFNYDAYHARYEKGTAHGIKEVIRGRALVPPRRLRGVLMDLAVKWALPEFVILFASLWLFKALAEVAPQLPNPIWHIMTIRRLFHGVPHMQCYLYWHHAARLGISGISLFLLLTAIRIALDLAMTEMGVQ</sequence>
<organism evidence="6 7">
    <name type="scientific">Vitrella brassicaformis (strain CCMP3155)</name>
    <dbReference type="NCBI Taxonomy" id="1169540"/>
    <lineage>
        <taxon>Eukaryota</taxon>
        <taxon>Sar</taxon>
        <taxon>Alveolata</taxon>
        <taxon>Colpodellida</taxon>
        <taxon>Vitrellaceae</taxon>
        <taxon>Vitrella</taxon>
    </lineage>
</organism>
<dbReference type="SUPFAM" id="SSF57850">
    <property type="entry name" value="RING/U-box"/>
    <property type="match status" value="1"/>
</dbReference>
<dbReference type="Pfam" id="PF12906">
    <property type="entry name" value="RINGv"/>
    <property type="match status" value="1"/>
</dbReference>
<dbReference type="GO" id="GO:0008270">
    <property type="term" value="F:zinc ion binding"/>
    <property type="evidence" value="ECO:0007669"/>
    <property type="project" value="UniProtKB-KW"/>
</dbReference>
<keyword evidence="3" id="KW-0862">Zinc</keyword>
<gene>
    <name evidence="6" type="ORF">Vbra_16485</name>
</gene>
<dbReference type="PROSITE" id="PS51292">
    <property type="entry name" value="ZF_RING_CH"/>
    <property type="match status" value="1"/>
</dbReference>
<reference evidence="6 7" key="1">
    <citation type="submission" date="2014-11" db="EMBL/GenBank/DDBJ databases">
        <authorList>
            <person name="Zhu J."/>
            <person name="Qi W."/>
            <person name="Song R."/>
        </authorList>
    </citation>
    <scope>NUCLEOTIDE SEQUENCE [LARGE SCALE GENOMIC DNA]</scope>
</reference>
<dbReference type="Gene3D" id="3.30.40.10">
    <property type="entry name" value="Zinc/RING finger domain, C3HC4 (zinc finger)"/>
    <property type="match status" value="1"/>
</dbReference>
<dbReference type="VEuPathDB" id="CryptoDB:Vbra_16485"/>
<evidence type="ECO:0000313" key="7">
    <source>
        <dbReference type="Proteomes" id="UP000041254"/>
    </source>
</evidence>
<dbReference type="InterPro" id="IPR011016">
    <property type="entry name" value="Znf_RING-CH"/>
</dbReference>
<dbReference type="InterPro" id="IPR013083">
    <property type="entry name" value="Znf_RING/FYVE/PHD"/>
</dbReference>
<feature type="transmembrane region" description="Helical" evidence="4">
    <location>
        <begin position="72"/>
        <end position="91"/>
    </location>
</feature>
<accession>A0A0G4FZ21</accession>
<keyword evidence="2" id="KW-0863">Zinc-finger</keyword>
<dbReference type="PhylomeDB" id="A0A0G4FZ21"/>
<keyword evidence="4" id="KW-0812">Transmembrane</keyword>
<feature type="transmembrane region" description="Helical" evidence="4">
    <location>
        <begin position="228"/>
        <end position="249"/>
    </location>
</feature>
<keyword evidence="7" id="KW-1185">Reference proteome</keyword>
<dbReference type="SMART" id="SM00744">
    <property type="entry name" value="RINGv"/>
    <property type="match status" value="1"/>
</dbReference>
<evidence type="ECO:0000256" key="1">
    <source>
        <dbReference type="ARBA" id="ARBA00022723"/>
    </source>
</evidence>
<keyword evidence="4" id="KW-0472">Membrane</keyword>